<dbReference type="Proteomes" id="UP001141327">
    <property type="component" value="Unassembled WGS sequence"/>
</dbReference>
<reference evidence="10" key="1">
    <citation type="journal article" date="2022" name="bioRxiv">
        <title>Genomics of Preaxostyla Flagellates Illuminates Evolutionary Transitions and the Path Towards Mitochondrial Loss.</title>
        <authorList>
            <person name="Novak L.V.F."/>
            <person name="Treitli S.C."/>
            <person name="Pyrih J."/>
            <person name="Halakuc P."/>
            <person name="Pipaliya S.V."/>
            <person name="Vacek V."/>
            <person name="Brzon O."/>
            <person name="Soukal P."/>
            <person name="Eme L."/>
            <person name="Dacks J.B."/>
            <person name="Karnkowska A."/>
            <person name="Elias M."/>
            <person name="Hampl V."/>
        </authorList>
    </citation>
    <scope>NUCLEOTIDE SEQUENCE</scope>
    <source>
        <strain evidence="10">RCP-MX</strain>
    </source>
</reference>
<evidence type="ECO:0000256" key="1">
    <source>
        <dbReference type="ARBA" id="ARBA00022527"/>
    </source>
</evidence>
<evidence type="ECO:0000313" key="10">
    <source>
        <dbReference type="EMBL" id="KAJ4455464.1"/>
    </source>
</evidence>
<evidence type="ECO:0000256" key="8">
    <source>
        <dbReference type="SAM" id="MobiDB-lite"/>
    </source>
</evidence>
<dbReference type="Gene3D" id="1.10.510.10">
    <property type="entry name" value="Transferase(Phosphotransferase) domain 1"/>
    <property type="match status" value="1"/>
</dbReference>
<organism evidence="10 11">
    <name type="scientific">Paratrimastix pyriformis</name>
    <dbReference type="NCBI Taxonomy" id="342808"/>
    <lineage>
        <taxon>Eukaryota</taxon>
        <taxon>Metamonada</taxon>
        <taxon>Preaxostyla</taxon>
        <taxon>Paratrimastigidae</taxon>
        <taxon>Paratrimastix</taxon>
    </lineage>
</organism>
<feature type="binding site" evidence="6">
    <location>
        <position position="181"/>
    </location>
    <ligand>
        <name>ATP</name>
        <dbReference type="ChEBI" id="CHEBI:30616"/>
    </ligand>
</feature>
<keyword evidence="7" id="KW-0175">Coiled coil</keyword>
<comment type="caution">
    <text evidence="10">The sequence shown here is derived from an EMBL/GenBank/DDBJ whole genome shotgun (WGS) entry which is preliminary data.</text>
</comment>
<dbReference type="Pfam" id="PF00069">
    <property type="entry name" value="Pkinase"/>
    <property type="match status" value="1"/>
</dbReference>
<keyword evidence="3 6" id="KW-0547">Nucleotide-binding</keyword>
<proteinExistence type="predicted"/>
<evidence type="ECO:0000313" key="11">
    <source>
        <dbReference type="Proteomes" id="UP001141327"/>
    </source>
</evidence>
<dbReference type="PROSITE" id="PS50011">
    <property type="entry name" value="PROTEIN_KINASE_DOM"/>
    <property type="match status" value="1"/>
</dbReference>
<evidence type="ECO:0000259" key="9">
    <source>
        <dbReference type="PROSITE" id="PS50011"/>
    </source>
</evidence>
<dbReference type="InterPro" id="IPR011009">
    <property type="entry name" value="Kinase-like_dom_sf"/>
</dbReference>
<dbReference type="InterPro" id="IPR008271">
    <property type="entry name" value="Ser/Thr_kinase_AS"/>
</dbReference>
<dbReference type="PROSITE" id="PS00108">
    <property type="entry name" value="PROTEIN_KINASE_ST"/>
    <property type="match status" value="1"/>
</dbReference>
<feature type="coiled-coil region" evidence="7">
    <location>
        <begin position="110"/>
        <end position="137"/>
    </location>
</feature>
<dbReference type="InterPro" id="IPR017441">
    <property type="entry name" value="Protein_kinase_ATP_BS"/>
</dbReference>
<evidence type="ECO:0000256" key="6">
    <source>
        <dbReference type="PROSITE-ProRule" id="PRU10141"/>
    </source>
</evidence>
<feature type="compositionally biased region" description="Polar residues" evidence="8">
    <location>
        <begin position="481"/>
        <end position="498"/>
    </location>
</feature>
<sequence>MCAGCPACRRRSLKKNLNILFWHADRTGATDIAEVWVDGRVFRQLAEKEARLKGEIESIVKLQKQNRAFKATLYSSALSEDDPHFMAERAELHIREEALSYRETSLVQERALLAQERSQLEAEREMLIRELRRIRDEMLSRFSVGAVLHKRYMLVRLLGRGGFSEVWKAFDMQTYTEVACKIHQLNSAWPDGRKESYVRHAVREYTIHRALQHPHIVELADVFEIDLNSFATILQYCNGEDLDALLKTRKALSEREARLIMAQLFSALGYLATQSRRIIHYDLKPGNILFHNHEVKLTDFGLSKVIESQDHSEIDLTSQGAGTYWYLPPECFETEHSARISSKVDVWSAGVIFYQILYGKRPFGHGQSQQRILADRVILNAHQVEFPETPAVSDEAKALIRACLTYRPEDRPDVDAVVQLPYLRALLGTPTPAPPPPHTPPPSSPAAQPQADQQGAPPEAHPDQQGRPRSPAPGPVVPSAQVGSPRQQVQGPQITAPTSPQLVPSAAAAQPPSSPIRRRSPVRHGGPPPPGSEVVVLDDSPADAALVGGGGGNPHIQPERPA</sequence>
<evidence type="ECO:0000256" key="4">
    <source>
        <dbReference type="ARBA" id="ARBA00022777"/>
    </source>
</evidence>
<dbReference type="PANTHER" id="PTHR22974">
    <property type="entry name" value="MIXED LINEAGE PROTEIN KINASE"/>
    <property type="match status" value="1"/>
</dbReference>
<evidence type="ECO:0000256" key="5">
    <source>
        <dbReference type="ARBA" id="ARBA00022840"/>
    </source>
</evidence>
<dbReference type="GO" id="GO:0016301">
    <property type="term" value="F:kinase activity"/>
    <property type="evidence" value="ECO:0007669"/>
    <property type="project" value="UniProtKB-KW"/>
</dbReference>
<keyword evidence="1" id="KW-0723">Serine/threonine-protein kinase</keyword>
<feature type="compositionally biased region" description="Pro residues" evidence="8">
    <location>
        <begin position="431"/>
        <end position="444"/>
    </location>
</feature>
<evidence type="ECO:0000256" key="3">
    <source>
        <dbReference type="ARBA" id="ARBA00022741"/>
    </source>
</evidence>
<feature type="region of interest" description="Disordered" evidence="8">
    <location>
        <begin position="427"/>
        <end position="562"/>
    </location>
</feature>
<dbReference type="SUPFAM" id="SSF56112">
    <property type="entry name" value="Protein kinase-like (PK-like)"/>
    <property type="match status" value="1"/>
</dbReference>
<dbReference type="InterPro" id="IPR000719">
    <property type="entry name" value="Prot_kinase_dom"/>
</dbReference>
<feature type="compositionally biased region" description="Low complexity" evidence="8">
    <location>
        <begin position="499"/>
        <end position="511"/>
    </location>
</feature>
<feature type="domain" description="Protein kinase" evidence="9">
    <location>
        <begin position="152"/>
        <end position="423"/>
    </location>
</feature>
<dbReference type="PANTHER" id="PTHR22974:SF23">
    <property type="entry name" value="TOUSLED-LIKE KINASE, ISOFORM G"/>
    <property type="match status" value="1"/>
</dbReference>
<protein>
    <submittedName>
        <fullName evidence="10">Serine/threonine-protein kinase TOUSLED</fullName>
    </submittedName>
</protein>
<keyword evidence="11" id="KW-1185">Reference proteome</keyword>
<dbReference type="PROSITE" id="PS00107">
    <property type="entry name" value="PROTEIN_KINASE_ATP"/>
    <property type="match status" value="1"/>
</dbReference>
<gene>
    <name evidence="10" type="ORF">PAPYR_9612</name>
</gene>
<keyword evidence="2" id="KW-0808">Transferase</keyword>
<keyword evidence="4 10" id="KW-0418">Kinase</keyword>
<accession>A0ABQ8UDN9</accession>
<name>A0ABQ8UDN9_9EUKA</name>
<evidence type="ECO:0000256" key="7">
    <source>
        <dbReference type="SAM" id="Coils"/>
    </source>
</evidence>
<dbReference type="EMBL" id="JAPMOS010000107">
    <property type="protein sequence ID" value="KAJ4455464.1"/>
    <property type="molecule type" value="Genomic_DNA"/>
</dbReference>
<dbReference type="SMART" id="SM00220">
    <property type="entry name" value="S_TKc"/>
    <property type="match status" value="1"/>
</dbReference>
<evidence type="ECO:0000256" key="2">
    <source>
        <dbReference type="ARBA" id="ARBA00022679"/>
    </source>
</evidence>
<feature type="compositionally biased region" description="Low complexity" evidence="8">
    <location>
        <begin position="445"/>
        <end position="458"/>
    </location>
</feature>
<keyword evidence="5 6" id="KW-0067">ATP-binding</keyword>
<dbReference type="CDD" id="cd13990">
    <property type="entry name" value="STKc_TLK"/>
    <property type="match status" value="1"/>
</dbReference>